<dbReference type="Proteomes" id="UP000198867">
    <property type="component" value="Unassembled WGS sequence"/>
</dbReference>
<reference evidence="3" key="1">
    <citation type="submission" date="2016-10" db="EMBL/GenBank/DDBJ databases">
        <authorList>
            <person name="Varghese N."/>
            <person name="Submissions S."/>
        </authorList>
    </citation>
    <scope>NUCLEOTIDE SEQUENCE [LARGE SCALE GENOMIC DNA]</scope>
    <source>
        <strain evidence="3">CGMCC 1.11101</strain>
    </source>
</reference>
<evidence type="ECO:0000256" key="1">
    <source>
        <dbReference type="SAM" id="Phobius"/>
    </source>
</evidence>
<organism evidence="2 3">
    <name type="scientific">Mycetocola miduiensis</name>
    <dbReference type="NCBI Taxonomy" id="995034"/>
    <lineage>
        <taxon>Bacteria</taxon>
        <taxon>Bacillati</taxon>
        <taxon>Actinomycetota</taxon>
        <taxon>Actinomycetes</taxon>
        <taxon>Micrococcales</taxon>
        <taxon>Microbacteriaceae</taxon>
        <taxon>Mycetocola</taxon>
    </lineage>
</organism>
<feature type="transmembrane region" description="Helical" evidence="1">
    <location>
        <begin position="21"/>
        <end position="40"/>
    </location>
</feature>
<proteinExistence type="predicted"/>
<keyword evidence="1" id="KW-0472">Membrane</keyword>
<protein>
    <submittedName>
        <fullName evidence="2">Uncharacterized protein</fullName>
    </submittedName>
</protein>
<sequence length="57" mass="6371">MSERRGSASEGIREQRLRDTLQVMALLATADFASVTRTWFMGMNRQLNGAFVDAGYS</sequence>
<keyword evidence="1" id="KW-0812">Transmembrane</keyword>
<name>A0A1I5B8S3_9MICO</name>
<keyword evidence="1" id="KW-1133">Transmembrane helix</keyword>
<accession>A0A1I5B8S3</accession>
<evidence type="ECO:0000313" key="3">
    <source>
        <dbReference type="Proteomes" id="UP000198867"/>
    </source>
</evidence>
<gene>
    <name evidence="2" type="ORF">SAMN05216219_1811</name>
</gene>
<evidence type="ECO:0000313" key="2">
    <source>
        <dbReference type="EMBL" id="SFN71113.1"/>
    </source>
</evidence>
<keyword evidence="3" id="KW-1185">Reference proteome</keyword>
<dbReference type="AlphaFoldDB" id="A0A1I5B8S3"/>
<dbReference type="EMBL" id="FOVM01000004">
    <property type="protein sequence ID" value="SFN71113.1"/>
    <property type="molecule type" value="Genomic_DNA"/>
</dbReference>